<evidence type="ECO:0000313" key="5">
    <source>
        <dbReference type="EMBL" id="GHI67745.1"/>
    </source>
</evidence>
<dbReference type="SUPFAM" id="SSF88946">
    <property type="entry name" value="Sigma2 domain of RNA polymerase sigma factors"/>
    <property type="match status" value="1"/>
</dbReference>
<evidence type="ECO:0000256" key="2">
    <source>
        <dbReference type="ARBA" id="ARBA00023082"/>
    </source>
</evidence>
<gene>
    <name evidence="5" type="ORF">Snoj_16630</name>
</gene>
<evidence type="ECO:0000256" key="3">
    <source>
        <dbReference type="ARBA" id="ARBA00023163"/>
    </source>
</evidence>
<evidence type="ECO:0000313" key="6">
    <source>
        <dbReference type="Proteomes" id="UP000613974"/>
    </source>
</evidence>
<dbReference type="InterPro" id="IPR007627">
    <property type="entry name" value="RNA_pol_sigma70_r2"/>
</dbReference>
<dbReference type="InterPro" id="IPR013325">
    <property type="entry name" value="RNA_pol_sigma_r2"/>
</dbReference>
<keyword evidence="2" id="KW-0731">Sigma factor</keyword>
<dbReference type="PANTHER" id="PTHR43133:SF53">
    <property type="entry name" value="ECF RNA POLYMERASE SIGMA-E FACTOR"/>
    <property type="match status" value="1"/>
</dbReference>
<dbReference type="Gene3D" id="1.10.1740.10">
    <property type="match status" value="1"/>
</dbReference>
<keyword evidence="6" id="KW-1185">Reference proteome</keyword>
<dbReference type="InterPro" id="IPR039425">
    <property type="entry name" value="RNA_pol_sigma-70-like"/>
</dbReference>
<evidence type="ECO:0000256" key="1">
    <source>
        <dbReference type="ARBA" id="ARBA00023015"/>
    </source>
</evidence>
<dbReference type="GeneID" id="95594071"/>
<comment type="caution">
    <text evidence="5">The sequence shown here is derived from an EMBL/GenBank/DDBJ whole genome shotgun (WGS) entry which is preliminary data.</text>
</comment>
<keyword evidence="3" id="KW-0804">Transcription</keyword>
<dbReference type="PANTHER" id="PTHR43133">
    <property type="entry name" value="RNA POLYMERASE ECF-TYPE SIGMA FACTO"/>
    <property type="match status" value="1"/>
</dbReference>
<feature type="domain" description="RNA polymerase sigma-70 region 2" evidence="4">
    <location>
        <begin position="30"/>
        <end position="96"/>
    </location>
</feature>
<reference evidence="6" key="1">
    <citation type="submission" date="2023-07" db="EMBL/GenBank/DDBJ databases">
        <title>Whole genome shotgun sequence of Streptomyces nojiriensis NBRC 13794.</title>
        <authorList>
            <person name="Komaki H."/>
            <person name="Tamura T."/>
        </authorList>
    </citation>
    <scope>NUCLEOTIDE SEQUENCE [LARGE SCALE GENOMIC DNA]</scope>
    <source>
        <strain evidence="6">NBRC 13794</strain>
    </source>
</reference>
<protein>
    <recommendedName>
        <fullName evidence="4">RNA polymerase sigma-70 region 2 domain-containing protein</fullName>
    </recommendedName>
</protein>
<sequence>MTLLGPSAAPSGEELTRRAQAGETGALGLLIARHQASMRAVALSLLGYGPDVEDAVQDASLTALRRIGDVRGGAAVGAWLRAIVRMACRMRLRALREVPGLDGLDQLQLSDDEGSPPERHIVRHAMRDWTWEAVKGLPQH</sequence>
<keyword evidence="1" id="KW-0805">Transcription regulation</keyword>
<dbReference type="EMBL" id="BNEC01000003">
    <property type="protein sequence ID" value="GHI67745.1"/>
    <property type="molecule type" value="Genomic_DNA"/>
</dbReference>
<name>A0ABQ3SHY3_9ACTN</name>
<evidence type="ECO:0000259" key="4">
    <source>
        <dbReference type="Pfam" id="PF04542"/>
    </source>
</evidence>
<dbReference type="RefSeq" id="WP_189747919.1">
    <property type="nucleotide sequence ID" value="NZ_BMRL01000031.1"/>
</dbReference>
<proteinExistence type="predicted"/>
<dbReference type="Proteomes" id="UP000613974">
    <property type="component" value="Unassembled WGS sequence"/>
</dbReference>
<organism evidence="5 6">
    <name type="scientific">Streptomyces nojiriensis</name>
    <dbReference type="NCBI Taxonomy" id="66374"/>
    <lineage>
        <taxon>Bacteria</taxon>
        <taxon>Bacillati</taxon>
        <taxon>Actinomycetota</taxon>
        <taxon>Actinomycetes</taxon>
        <taxon>Kitasatosporales</taxon>
        <taxon>Streptomycetaceae</taxon>
        <taxon>Streptomyces</taxon>
    </lineage>
</organism>
<accession>A0ABQ3SHY3</accession>
<dbReference type="Pfam" id="PF04542">
    <property type="entry name" value="Sigma70_r2"/>
    <property type="match status" value="1"/>
</dbReference>